<sequence length="108" mass="12345">MDRPPDHFTDLKDAARHNVRKLFHVWSFSLSINLGRMWLADVPRLPLWLWWRSGLWRPDTQTPTADVKGGTFGAMASLKLWTSATYMKAAKIDQVPFNGTVTIVAYVT</sequence>
<proteinExistence type="predicted"/>
<gene>
    <name evidence="1" type="ORF">PHLCEN_2v11109</name>
</gene>
<dbReference type="AlphaFoldDB" id="A0A2R6NKT8"/>
<dbReference type="EMBL" id="MLYV02001119">
    <property type="protein sequence ID" value="PSR73005.1"/>
    <property type="molecule type" value="Genomic_DNA"/>
</dbReference>
<accession>A0A2R6NKT8</accession>
<reference evidence="1 2" key="1">
    <citation type="submission" date="2018-02" db="EMBL/GenBank/DDBJ databases">
        <title>Genome sequence of the basidiomycete white-rot fungus Phlebia centrifuga.</title>
        <authorList>
            <person name="Granchi Z."/>
            <person name="Peng M."/>
            <person name="de Vries R.P."/>
            <person name="Hilden K."/>
            <person name="Makela M.R."/>
            <person name="Grigoriev I."/>
            <person name="Riley R."/>
        </authorList>
    </citation>
    <scope>NUCLEOTIDE SEQUENCE [LARGE SCALE GENOMIC DNA]</scope>
    <source>
        <strain evidence="1 2">FBCC195</strain>
    </source>
</reference>
<protein>
    <submittedName>
        <fullName evidence="1">Uncharacterized protein</fullName>
    </submittedName>
</protein>
<keyword evidence="2" id="KW-1185">Reference proteome</keyword>
<name>A0A2R6NKT8_9APHY</name>
<dbReference type="Proteomes" id="UP000186601">
    <property type="component" value="Unassembled WGS sequence"/>
</dbReference>
<evidence type="ECO:0000313" key="1">
    <source>
        <dbReference type="EMBL" id="PSR73005.1"/>
    </source>
</evidence>
<comment type="caution">
    <text evidence="1">The sequence shown here is derived from an EMBL/GenBank/DDBJ whole genome shotgun (WGS) entry which is preliminary data.</text>
</comment>
<evidence type="ECO:0000313" key="2">
    <source>
        <dbReference type="Proteomes" id="UP000186601"/>
    </source>
</evidence>
<organism evidence="1 2">
    <name type="scientific">Hermanssonia centrifuga</name>
    <dbReference type="NCBI Taxonomy" id="98765"/>
    <lineage>
        <taxon>Eukaryota</taxon>
        <taxon>Fungi</taxon>
        <taxon>Dikarya</taxon>
        <taxon>Basidiomycota</taxon>
        <taxon>Agaricomycotina</taxon>
        <taxon>Agaricomycetes</taxon>
        <taxon>Polyporales</taxon>
        <taxon>Meruliaceae</taxon>
        <taxon>Hermanssonia</taxon>
    </lineage>
</organism>